<dbReference type="SMART" id="SM00737">
    <property type="entry name" value="ML"/>
    <property type="match status" value="1"/>
</dbReference>
<evidence type="ECO:0000256" key="7">
    <source>
        <dbReference type="ARBA" id="ARBA00023055"/>
    </source>
</evidence>
<dbReference type="HOGENOM" id="CLU_097982_0_0_1"/>
<dbReference type="GO" id="GO:0032366">
    <property type="term" value="P:intracellular sterol transport"/>
    <property type="evidence" value="ECO:0007669"/>
    <property type="project" value="InterPro"/>
</dbReference>
<dbReference type="Pfam" id="PF02221">
    <property type="entry name" value="E1_DerP2_DerF2"/>
    <property type="match status" value="1"/>
</dbReference>
<evidence type="ECO:0000259" key="8">
    <source>
        <dbReference type="SMART" id="SM00737"/>
    </source>
</evidence>
<dbReference type="InterPro" id="IPR014756">
    <property type="entry name" value="Ig_E-set"/>
</dbReference>
<evidence type="ECO:0000256" key="5">
    <source>
        <dbReference type="ARBA" id="ARBA00022448"/>
    </source>
</evidence>
<dbReference type="FunFam" id="2.60.40.770:FF:000004">
    <property type="entry name" value="Phosphatidylglycerol/phosphatidylinositol transfer protein"/>
    <property type="match status" value="1"/>
</dbReference>
<evidence type="ECO:0000256" key="3">
    <source>
        <dbReference type="ARBA" id="ARBA00011245"/>
    </source>
</evidence>
<evidence type="ECO:0000256" key="6">
    <source>
        <dbReference type="ARBA" id="ARBA00022729"/>
    </source>
</evidence>
<dbReference type="SUPFAM" id="SSF81296">
    <property type="entry name" value="E set domains"/>
    <property type="match status" value="1"/>
</dbReference>
<evidence type="ECO:0000256" key="2">
    <source>
        <dbReference type="ARBA" id="ARBA00006370"/>
    </source>
</evidence>
<evidence type="ECO:0000256" key="4">
    <source>
        <dbReference type="ARBA" id="ARBA00016056"/>
    </source>
</evidence>
<name>B0XSG4_ASPFC</name>
<dbReference type="Gene3D" id="2.60.40.770">
    <property type="match status" value="1"/>
</dbReference>
<proteinExistence type="inferred from homology"/>
<dbReference type="VEuPathDB" id="FungiDB:AFUB_027100"/>
<keyword evidence="7" id="KW-0445">Lipid transport</keyword>
<dbReference type="CDD" id="cd00917">
    <property type="entry name" value="PG-PI_TP"/>
    <property type="match status" value="1"/>
</dbReference>
<dbReference type="PANTHER" id="PTHR11306">
    <property type="entry name" value="NIEMANN PICK TYPE C2 PROTEIN NPC2-RELATED"/>
    <property type="match status" value="1"/>
</dbReference>
<dbReference type="AlphaFoldDB" id="B0XSG4"/>
<keyword evidence="6" id="KW-0732">Signal</keyword>
<dbReference type="PANTHER" id="PTHR11306:SF0">
    <property type="entry name" value="PHOSPHATIDYLGLYCEROL_PHOSPHATIDYLINOSITOL TRANSFER PROTEIN"/>
    <property type="match status" value="1"/>
</dbReference>
<dbReference type="InterPro" id="IPR033917">
    <property type="entry name" value="ML_PG-PI_TP"/>
</dbReference>
<comment type="subunit">
    <text evidence="3">Monomer.</text>
</comment>
<protein>
    <recommendedName>
        <fullName evidence="4">Phosphatidylglycerol/phosphatidylinositol transfer protein</fullName>
    </recommendedName>
</protein>
<accession>B0XSG4</accession>
<organism evidence="9 10">
    <name type="scientific">Aspergillus fumigatus (strain CBS 144.89 / FGSC A1163 / CEA10)</name>
    <name type="common">Neosartorya fumigata</name>
    <dbReference type="NCBI Taxonomy" id="451804"/>
    <lineage>
        <taxon>Eukaryota</taxon>
        <taxon>Fungi</taxon>
        <taxon>Dikarya</taxon>
        <taxon>Ascomycota</taxon>
        <taxon>Pezizomycotina</taxon>
        <taxon>Eurotiomycetes</taxon>
        <taxon>Eurotiomycetidae</taxon>
        <taxon>Eurotiales</taxon>
        <taxon>Aspergillaceae</taxon>
        <taxon>Aspergillus</taxon>
        <taxon>Aspergillus subgen. Fumigati</taxon>
    </lineage>
</organism>
<keyword evidence="10" id="KW-1185">Reference proteome</keyword>
<dbReference type="InterPro" id="IPR003172">
    <property type="entry name" value="ML_dom"/>
</dbReference>
<comment type="function">
    <text evidence="1">Catalyzes the intermembrane transfer of phosphatidylglycerol and phosphatidylinositol.</text>
</comment>
<dbReference type="EMBL" id="DS499595">
    <property type="protein sequence ID" value="EDP54650.1"/>
    <property type="molecule type" value="Genomic_DNA"/>
</dbReference>
<evidence type="ECO:0000313" key="10">
    <source>
        <dbReference type="Proteomes" id="UP000001699"/>
    </source>
</evidence>
<evidence type="ECO:0000256" key="1">
    <source>
        <dbReference type="ARBA" id="ARBA00002053"/>
    </source>
</evidence>
<dbReference type="OrthoDB" id="6409159at2759"/>
<dbReference type="InterPro" id="IPR039670">
    <property type="entry name" value="NPC2-like"/>
</dbReference>
<evidence type="ECO:0000313" key="9">
    <source>
        <dbReference type="EMBL" id="EDP54650.1"/>
    </source>
</evidence>
<sequence length="248" mass="27290">MQLSLAGAHHRFSSSTPYDDSLAYVCHQTLLATLSYIIHLSPFSYTLKCSIWSSSCHSLVPVYYDRWLADPATMKLISTAATLFVCLAPLSASARSISFFDSTQAPIQLETFPVKGDNPLVYCSDPSGNILQIESVDLVPNPPLPGQTLSINASGNLKERVEEGAYVALEVKYGLITLIKQTADLCEQIKNVDLECPLEKGEMTLTKQVDLPSHIPPGKYNVHADVYTKDGKKITCLDAHDIEFKIRP</sequence>
<dbReference type="GO" id="GO:0032934">
    <property type="term" value="F:sterol binding"/>
    <property type="evidence" value="ECO:0007669"/>
    <property type="project" value="InterPro"/>
</dbReference>
<dbReference type="PhylomeDB" id="B0XSG4"/>
<feature type="domain" description="MD-2-related lipid-recognition" evidence="8">
    <location>
        <begin position="120"/>
        <end position="241"/>
    </location>
</feature>
<gene>
    <name evidence="9" type="ORF">AFUB_027100</name>
</gene>
<keyword evidence="5" id="KW-0813">Transport</keyword>
<comment type="similarity">
    <text evidence="2">Belongs to the NPC2 family.</text>
</comment>
<dbReference type="Proteomes" id="UP000001699">
    <property type="component" value="Unassembled WGS sequence"/>
</dbReference>
<reference evidence="9 10" key="1">
    <citation type="journal article" date="2008" name="PLoS Genet.">
        <title>Genomic islands in the pathogenic filamentous fungus Aspergillus fumigatus.</title>
        <authorList>
            <person name="Fedorova N.D."/>
            <person name="Khaldi N."/>
            <person name="Joardar V.S."/>
            <person name="Maiti R."/>
            <person name="Amedeo P."/>
            <person name="Anderson M.J."/>
            <person name="Crabtree J."/>
            <person name="Silva J.C."/>
            <person name="Badger J.H."/>
            <person name="Albarraq A."/>
            <person name="Angiuoli S."/>
            <person name="Bussey H."/>
            <person name="Bowyer P."/>
            <person name="Cotty P.J."/>
            <person name="Dyer P.S."/>
            <person name="Egan A."/>
            <person name="Galens K."/>
            <person name="Fraser-Liggett C.M."/>
            <person name="Haas B.J."/>
            <person name="Inman J.M."/>
            <person name="Kent R."/>
            <person name="Lemieux S."/>
            <person name="Malavazi I."/>
            <person name="Orvis J."/>
            <person name="Roemer T."/>
            <person name="Ronning C.M."/>
            <person name="Sundaram J.P."/>
            <person name="Sutton G."/>
            <person name="Turner G."/>
            <person name="Venter J.C."/>
            <person name="White O.R."/>
            <person name="Whitty B.R."/>
            <person name="Youngman P."/>
            <person name="Wolfe K.H."/>
            <person name="Goldman G.H."/>
            <person name="Wortman J.R."/>
            <person name="Jiang B."/>
            <person name="Denning D.W."/>
            <person name="Nierman W.C."/>
        </authorList>
    </citation>
    <scope>NUCLEOTIDE SEQUENCE [LARGE SCALE GENOMIC DNA]</scope>
    <source>
        <strain evidence="10">CBS 144.89 / FGSC A1163 / CEA10</strain>
    </source>
</reference>